<reference evidence="1" key="1">
    <citation type="submission" date="2020-02" db="EMBL/GenBank/DDBJ databases">
        <authorList>
            <person name="Scholz U."/>
            <person name="Mascher M."/>
            <person name="Fiebig A."/>
        </authorList>
    </citation>
    <scope>NUCLEOTIDE SEQUENCE</scope>
</reference>
<accession>A0A7I8KAQ7</accession>
<dbReference type="Proteomes" id="UP000663760">
    <property type="component" value="Chromosome 4"/>
</dbReference>
<dbReference type="AlphaFoldDB" id="A0A7I8KAQ7"/>
<dbReference type="EMBL" id="LR746267">
    <property type="protein sequence ID" value="CAA7394771.1"/>
    <property type="molecule type" value="Genomic_DNA"/>
</dbReference>
<sequence>MGRRVVSGGCHPVERKNGNFAALWRLSPDGKELDGVQEEACKTKWKIKNEVEEKSLISKKKKREQCEKSRNEDIDNWNILASSCCVDLRMKLPDTRPTSI</sequence>
<protein>
    <submittedName>
        <fullName evidence="1">Uncharacterized protein</fullName>
    </submittedName>
</protein>
<evidence type="ECO:0000313" key="1">
    <source>
        <dbReference type="EMBL" id="CAA7394771.1"/>
    </source>
</evidence>
<keyword evidence="2" id="KW-1185">Reference proteome</keyword>
<evidence type="ECO:0000313" key="2">
    <source>
        <dbReference type="Proteomes" id="UP000663760"/>
    </source>
</evidence>
<organism evidence="1 2">
    <name type="scientific">Spirodela intermedia</name>
    <name type="common">Intermediate duckweed</name>
    <dbReference type="NCBI Taxonomy" id="51605"/>
    <lineage>
        <taxon>Eukaryota</taxon>
        <taxon>Viridiplantae</taxon>
        <taxon>Streptophyta</taxon>
        <taxon>Embryophyta</taxon>
        <taxon>Tracheophyta</taxon>
        <taxon>Spermatophyta</taxon>
        <taxon>Magnoliopsida</taxon>
        <taxon>Liliopsida</taxon>
        <taxon>Araceae</taxon>
        <taxon>Lemnoideae</taxon>
        <taxon>Spirodela</taxon>
    </lineage>
</organism>
<proteinExistence type="predicted"/>
<name>A0A7I8KAQ7_SPIIN</name>
<gene>
    <name evidence="1" type="ORF">SI8410_04005432</name>
</gene>